<feature type="compositionally biased region" description="Polar residues" evidence="1">
    <location>
        <begin position="29"/>
        <end position="40"/>
    </location>
</feature>
<reference evidence="2" key="1">
    <citation type="journal article" date="2022" name="Int. J. Mol. Sci.">
        <title>Draft Genome of Tanacetum Coccineum: Genomic Comparison of Closely Related Tanacetum-Family Plants.</title>
        <authorList>
            <person name="Yamashiro T."/>
            <person name="Shiraishi A."/>
            <person name="Nakayama K."/>
            <person name="Satake H."/>
        </authorList>
    </citation>
    <scope>NUCLEOTIDE SEQUENCE</scope>
</reference>
<feature type="region of interest" description="Disordered" evidence="1">
    <location>
        <begin position="29"/>
        <end position="90"/>
    </location>
</feature>
<name>A0ABQ4WWH5_9ASTR</name>
<proteinExistence type="predicted"/>
<gene>
    <name evidence="2" type="ORF">Tco_0651942</name>
</gene>
<evidence type="ECO:0000256" key="1">
    <source>
        <dbReference type="SAM" id="MobiDB-lite"/>
    </source>
</evidence>
<evidence type="ECO:0000313" key="2">
    <source>
        <dbReference type="EMBL" id="GJS57158.1"/>
    </source>
</evidence>
<comment type="caution">
    <text evidence="2">The sequence shown here is derived from an EMBL/GenBank/DDBJ whole genome shotgun (WGS) entry which is preliminary data.</text>
</comment>
<reference evidence="2" key="2">
    <citation type="submission" date="2022-01" db="EMBL/GenBank/DDBJ databases">
        <authorList>
            <person name="Yamashiro T."/>
            <person name="Shiraishi A."/>
            <person name="Satake H."/>
            <person name="Nakayama K."/>
        </authorList>
    </citation>
    <scope>NUCLEOTIDE SEQUENCE</scope>
</reference>
<dbReference type="EMBL" id="BQNB010008986">
    <property type="protein sequence ID" value="GJS57158.1"/>
    <property type="molecule type" value="Genomic_DNA"/>
</dbReference>
<keyword evidence="3" id="KW-1185">Reference proteome</keyword>
<organism evidence="2 3">
    <name type="scientific">Tanacetum coccineum</name>
    <dbReference type="NCBI Taxonomy" id="301880"/>
    <lineage>
        <taxon>Eukaryota</taxon>
        <taxon>Viridiplantae</taxon>
        <taxon>Streptophyta</taxon>
        <taxon>Embryophyta</taxon>
        <taxon>Tracheophyta</taxon>
        <taxon>Spermatophyta</taxon>
        <taxon>Magnoliopsida</taxon>
        <taxon>eudicotyledons</taxon>
        <taxon>Gunneridae</taxon>
        <taxon>Pentapetalae</taxon>
        <taxon>asterids</taxon>
        <taxon>campanulids</taxon>
        <taxon>Asterales</taxon>
        <taxon>Asteraceae</taxon>
        <taxon>Asteroideae</taxon>
        <taxon>Anthemideae</taxon>
        <taxon>Anthemidinae</taxon>
        <taxon>Tanacetum</taxon>
    </lineage>
</organism>
<evidence type="ECO:0000313" key="3">
    <source>
        <dbReference type="Proteomes" id="UP001151760"/>
    </source>
</evidence>
<dbReference type="Proteomes" id="UP001151760">
    <property type="component" value="Unassembled WGS sequence"/>
</dbReference>
<protein>
    <submittedName>
        <fullName evidence="2">Uncharacterized protein</fullName>
    </submittedName>
</protein>
<accession>A0ABQ4WWH5</accession>
<sequence>MLTEEMKLTKHHKLYAEQFGIDVLMTHSQPIESTQGTHKTPSAPRPPNPEEQQGESSAAKKYLIIRIPKRKKPDPETPILTADQEDPGTRINLGVIRKDYRSPRIRADSLSSDKEELKDLTAFEPTSSSLTPKPKTSRSKHIKGAIARISGRCGLIFQHMKKSFMPRKDMDAISTTV</sequence>